<comment type="caution">
    <text evidence="1">The sequence shown here is derived from an EMBL/GenBank/DDBJ whole genome shotgun (WGS) entry which is preliminary data.</text>
</comment>
<gene>
    <name evidence="1" type="ORF">LCGC14_2074220</name>
</gene>
<organism evidence="1">
    <name type="scientific">marine sediment metagenome</name>
    <dbReference type="NCBI Taxonomy" id="412755"/>
    <lineage>
        <taxon>unclassified sequences</taxon>
        <taxon>metagenomes</taxon>
        <taxon>ecological metagenomes</taxon>
    </lineage>
</organism>
<evidence type="ECO:0000313" key="1">
    <source>
        <dbReference type="EMBL" id="KKL73505.1"/>
    </source>
</evidence>
<dbReference type="EMBL" id="LAZR01024939">
    <property type="protein sequence ID" value="KKL73505.1"/>
    <property type="molecule type" value="Genomic_DNA"/>
</dbReference>
<protein>
    <submittedName>
        <fullName evidence="1">Uncharacterized protein</fullName>
    </submittedName>
</protein>
<accession>A0A0F9GVT7</accession>
<feature type="non-terminal residue" evidence="1">
    <location>
        <position position="1"/>
    </location>
</feature>
<sequence>VNSRSNPYYAATWFDYGNGYYNITIDFTDTKFNDYGQFTLIIDVNKTNYQNQTSSPISIDILGQIDTTFVRNPLQAIYNSGDALNISVYYNDTIRNVGISGANLTIYVNNRSNPYYAATWFDYGNGYYNITINLNNTLFSGYGQFNLIIDVNKTNYYNQTSSLISIDIRGETTTIFDKEPVQSVYDSGDALNISIYYNDTIKNVGISGANLTIYVNSRSNPYYAATWFDYGNGYYNITIDFTDTKFNDYGQFTLIIDVNKTNYYNQTSSLISIDILGETTTTFDIEPVQSVYDSGDALNISIYYNDTIRNVGISGANLTIYVNSRSNPYYTATWFDYGNGYYNITIDFTDTKFDDYGQFNLIIDVNKTNYYNQTSSPISIDILGETTTTFDKEPVQTVYDSGDTLNISIYYNDTIKNVGISGANLTIYVNSRSNPYYAATWFDYGNGYYNITINLNNTLFSGYGQFNLIIDVNKTNYYNQTSSLISIDIRGETTTIFDKEPVQSVYDSGDALNISIYYNDTIKNVGISGANLTIYVNSRSNPYYAVTWFDYGNGYYNITIDFTDTKFDDYGQFNLIIDVNKTNYYNQTSSPISMDIRGEIASTFVRNPVQAIYFSGDALNISVYYNDTIRNVGISGANLTIYVNSRSNPYYAATWFDYGNGYYNITIDFTDTKFNDYGQFTLIIDVNKTNYQNQT</sequence>
<name>A0A0F9GVT7_9ZZZZ</name>
<reference evidence="1" key="1">
    <citation type="journal article" date="2015" name="Nature">
        <title>Complex archaea that bridge the gap between prokaryotes and eukaryotes.</title>
        <authorList>
            <person name="Spang A."/>
            <person name="Saw J.H."/>
            <person name="Jorgensen S.L."/>
            <person name="Zaremba-Niedzwiedzka K."/>
            <person name="Martijn J."/>
            <person name="Lind A.E."/>
            <person name="van Eijk R."/>
            <person name="Schleper C."/>
            <person name="Guy L."/>
            <person name="Ettema T.J."/>
        </authorList>
    </citation>
    <scope>NUCLEOTIDE SEQUENCE</scope>
</reference>
<proteinExistence type="predicted"/>
<dbReference type="AlphaFoldDB" id="A0A0F9GVT7"/>
<feature type="non-terminal residue" evidence="1">
    <location>
        <position position="695"/>
    </location>
</feature>